<dbReference type="Proteomes" id="UP000184267">
    <property type="component" value="Unassembled WGS sequence"/>
</dbReference>
<reference evidence="2 3" key="1">
    <citation type="submission" date="2016-10" db="EMBL/GenBank/DDBJ databases">
        <title>Genome sequence of the basidiomycete white-rot fungus Trametes pubescens.</title>
        <authorList>
            <person name="Makela M.R."/>
            <person name="Granchi Z."/>
            <person name="Peng M."/>
            <person name="De Vries R.P."/>
            <person name="Grigoriev I."/>
            <person name="Riley R."/>
            <person name="Hilden K."/>
        </authorList>
    </citation>
    <scope>NUCLEOTIDE SEQUENCE [LARGE SCALE GENOMIC DNA]</scope>
    <source>
        <strain evidence="2 3">FBCC735</strain>
    </source>
</reference>
<feature type="signal peptide" evidence="1">
    <location>
        <begin position="1"/>
        <end position="20"/>
    </location>
</feature>
<accession>A0A1M2VM02</accession>
<protein>
    <submittedName>
        <fullName evidence="2">Uncharacterized protein</fullName>
    </submittedName>
</protein>
<gene>
    <name evidence="2" type="ORF">TRAPUB_507</name>
</gene>
<evidence type="ECO:0000313" key="2">
    <source>
        <dbReference type="EMBL" id="OJT08580.1"/>
    </source>
</evidence>
<comment type="caution">
    <text evidence="2">The sequence shown here is derived from an EMBL/GenBank/DDBJ whole genome shotgun (WGS) entry which is preliminary data.</text>
</comment>
<keyword evidence="1" id="KW-0732">Signal</keyword>
<dbReference type="EMBL" id="MNAD01001029">
    <property type="protein sequence ID" value="OJT08580.1"/>
    <property type="molecule type" value="Genomic_DNA"/>
</dbReference>
<evidence type="ECO:0000256" key="1">
    <source>
        <dbReference type="SAM" id="SignalP"/>
    </source>
</evidence>
<name>A0A1M2VM02_TRAPU</name>
<dbReference type="OrthoDB" id="2985022at2759"/>
<dbReference type="OMA" id="DVGFCTK"/>
<sequence>MQFLALFFFAVAVLVSAACGRPSSVSSEVSTLTLSNPKAPGLTAAQETASFLMSDAQLEHWLATTNASLTFVGPRPTFNPLAARAAQNTIVTYCTEREGDFCTGVCTVYNGGAACIPSDPDTQCLAANKDVGFCTKDSCDGTCSSLSLCGTFLFGGFCFTPETKSIVVSPL</sequence>
<organism evidence="2 3">
    <name type="scientific">Trametes pubescens</name>
    <name type="common">White-rot fungus</name>
    <dbReference type="NCBI Taxonomy" id="154538"/>
    <lineage>
        <taxon>Eukaryota</taxon>
        <taxon>Fungi</taxon>
        <taxon>Dikarya</taxon>
        <taxon>Basidiomycota</taxon>
        <taxon>Agaricomycotina</taxon>
        <taxon>Agaricomycetes</taxon>
        <taxon>Polyporales</taxon>
        <taxon>Polyporaceae</taxon>
        <taxon>Trametes</taxon>
    </lineage>
</organism>
<evidence type="ECO:0000313" key="3">
    <source>
        <dbReference type="Proteomes" id="UP000184267"/>
    </source>
</evidence>
<keyword evidence="3" id="KW-1185">Reference proteome</keyword>
<feature type="chain" id="PRO_5012386170" evidence="1">
    <location>
        <begin position="21"/>
        <end position="171"/>
    </location>
</feature>
<dbReference type="AlphaFoldDB" id="A0A1M2VM02"/>
<proteinExistence type="predicted"/>